<feature type="transmembrane region" description="Helical" evidence="1">
    <location>
        <begin position="109"/>
        <end position="128"/>
    </location>
</feature>
<organism evidence="2 3">
    <name type="scientific">Vibrio zhugei</name>
    <dbReference type="NCBI Taxonomy" id="2479546"/>
    <lineage>
        <taxon>Bacteria</taxon>
        <taxon>Pseudomonadati</taxon>
        <taxon>Pseudomonadota</taxon>
        <taxon>Gammaproteobacteria</taxon>
        <taxon>Vibrionales</taxon>
        <taxon>Vibrionaceae</taxon>
        <taxon>Vibrio</taxon>
    </lineage>
</organism>
<keyword evidence="3" id="KW-1185">Reference proteome</keyword>
<feature type="transmembrane region" description="Helical" evidence="1">
    <location>
        <begin position="353"/>
        <end position="373"/>
    </location>
</feature>
<feature type="transmembrane region" description="Helical" evidence="1">
    <location>
        <begin position="270"/>
        <end position="292"/>
    </location>
</feature>
<feature type="transmembrane region" description="Helical" evidence="1">
    <location>
        <begin position="135"/>
        <end position="155"/>
    </location>
</feature>
<accession>A0ABV7C8U3</accession>
<feature type="transmembrane region" description="Helical" evidence="1">
    <location>
        <begin position="198"/>
        <end position="216"/>
    </location>
</feature>
<dbReference type="Proteomes" id="UP001595384">
    <property type="component" value="Unassembled WGS sequence"/>
</dbReference>
<gene>
    <name evidence="2" type="ORF">ACFODT_11595</name>
</gene>
<dbReference type="EMBL" id="JBHRSE010000074">
    <property type="protein sequence ID" value="MFC3024467.1"/>
    <property type="molecule type" value="Genomic_DNA"/>
</dbReference>
<feature type="transmembrane region" description="Helical" evidence="1">
    <location>
        <begin position="25"/>
        <end position="48"/>
    </location>
</feature>
<evidence type="ECO:0000313" key="3">
    <source>
        <dbReference type="Proteomes" id="UP001595384"/>
    </source>
</evidence>
<keyword evidence="1" id="KW-0812">Transmembrane</keyword>
<dbReference type="RefSeq" id="WP_241967532.1">
    <property type="nucleotide sequence ID" value="NZ_AP024912.1"/>
</dbReference>
<name>A0ABV7C8U3_9VIBR</name>
<evidence type="ECO:0000256" key="1">
    <source>
        <dbReference type="SAM" id="Phobius"/>
    </source>
</evidence>
<comment type="caution">
    <text evidence="2">The sequence shown here is derived from an EMBL/GenBank/DDBJ whole genome shotgun (WGS) entry which is preliminary data.</text>
</comment>
<proteinExistence type="predicted"/>
<reference evidence="3" key="1">
    <citation type="journal article" date="2019" name="Int. J. Syst. Evol. Microbiol.">
        <title>The Global Catalogue of Microorganisms (GCM) 10K type strain sequencing project: providing services to taxonomists for standard genome sequencing and annotation.</title>
        <authorList>
            <consortium name="The Broad Institute Genomics Platform"/>
            <consortium name="The Broad Institute Genome Sequencing Center for Infectious Disease"/>
            <person name="Wu L."/>
            <person name="Ma J."/>
        </authorList>
    </citation>
    <scope>NUCLEOTIDE SEQUENCE [LARGE SCALE GENOMIC DNA]</scope>
    <source>
        <strain evidence="3">KCTC 62784</strain>
    </source>
</reference>
<feature type="transmembrane region" description="Helical" evidence="1">
    <location>
        <begin position="69"/>
        <end position="89"/>
    </location>
</feature>
<evidence type="ECO:0000313" key="2">
    <source>
        <dbReference type="EMBL" id="MFC3024467.1"/>
    </source>
</evidence>
<keyword evidence="1" id="KW-0472">Membrane</keyword>
<feature type="transmembrane region" description="Helical" evidence="1">
    <location>
        <begin position="175"/>
        <end position="191"/>
    </location>
</feature>
<sequence length="376" mass="40455">MTVLLSIGGIGLLYGAFHQLDTSLLIRAISANQMVVTMLIAVGFLRLFSTESMNMEKPLPVGKRSLIKTLIGVHLFGSVLNMSSVLIVGDKLARHHPISVPQSVTLLRGFAICAFWSPFFASMGMALTNAPGAQLSTLIVFGIPTGIVALAFSAWELSRQNNMETVEGFPINIQSLWMPALLALVVIAAHLNWPTVSVLSLVSLTSLAFITVWLALSEKRQGVTIAAQHIRSGITHSAGEFALFASASILAAGVAALLSSLHLQLAPSHFGFFASVSTVLILIILAVTGMHPVTSVVIAGSILAPSVTDPNLLGLTLLMGWSLGITLSPFSGVQLSIQSRYHISAYQLFKHNWRYAIVMYGFCTLILWIYTSWHMS</sequence>
<keyword evidence="1" id="KW-1133">Transmembrane helix</keyword>
<protein>
    <submittedName>
        <fullName evidence="2">Uncharacterized protein</fullName>
    </submittedName>
</protein>
<feature type="transmembrane region" description="Helical" evidence="1">
    <location>
        <begin position="312"/>
        <end position="333"/>
    </location>
</feature>
<feature type="transmembrane region" description="Helical" evidence="1">
    <location>
        <begin position="241"/>
        <end position="258"/>
    </location>
</feature>